<evidence type="ECO:0000256" key="4">
    <source>
        <dbReference type="SAM" id="MobiDB-lite"/>
    </source>
</evidence>
<dbReference type="RefSeq" id="WP_347918418.1">
    <property type="nucleotide sequence ID" value="NZ_JBDXMX010000001.1"/>
</dbReference>
<dbReference type="GO" id="GO:0003677">
    <property type="term" value="F:DNA binding"/>
    <property type="evidence" value="ECO:0007669"/>
    <property type="project" value="UniProtKB-KW"/>
</dbReference>
<organism evidence="5 6">
    <name type="scientific">Citricoccus nitrophenolicus</name>
    <dbReference type="NCBI Taxonomy" id="863575"/>
    <lineage>
        <taxon>Bacteria</taxon>
        <taxon>Bacillati</taxon>
        <taxon>Actinomycetota</taxon>
        <taxon>Actinomycetes</taxon>
        <taxon>Micrococcales</taxon>
        <taxon>Micrococcaceae</taxon>
        <taxon>Citricoccus</taxon>
    </lineage>
</organism>
<dbReference type="Gene3D" id="2.40.50.140">
    <property type="entry name" value="Nucleic acid-binding proteins"/>
    <property type="match status" value="1"/>
</dbReference>
<comment type="caution">
    <text evidence="2">Lacks conserved residue(s) required for the propagation of feature annotation.</text>
</comment>
<dbReference type="InterPro" id="IPR000424">
    <property type="entry name" value="Primosome_PriB/ssb"/>
</dbReference>
<evidence type="ECO:0000313" key="6">
    <source>
        <dbReference type="Proteomes" id="UP001484097"/>
    </source>
</evidence>
<protein>
    <recommendedName>
        <fullName evidence="2 3">Single-stranded DNA-binding protein</fullName>
        <shortName evidence="2">SSB</shortName>
    </recommendedName>
</protein>
<dbReference type="PANTHER" id="PTHR10302:SF27">
    <property type="entry name" value="SINGLE-STRANDED DNA-BINDING PROTEIN"/>
    <property type="match status" value="1"/>
</dbReference>
<feature type="compositionally biased region" description="Acidic residues" evidence="4">
    <location>
        <begin position="177"/>
        <end position="187"/>
    </location>
</feature>
<dbReference type="EMBL" id="JBDXMX010000001">
    <property type="protein sequence ID" value="MEO9246405.1"/>
    <property type="molecule type" value="Genomic_DNA"/>
</dbReference>
<feature type="region of interest" description="Disordered" evidence="4">
    <location>
        <begin position="120"/>
        <end position="187"/>
    </location>
</feature>
<dbReference type="InterPro" id="IPR012340">
    <property type="entry name" value="NA-bd_OB-fold"/>
</dbReference>
<dbReference type="NCBIfam" id="TIGR00621">
    <property type="entry name" value="ssb"/>
    <property type="match status" value="1"/>
</dbReference>
<evidence type="ECO:0000256" key="3">
    <source>
        <dbReference type="RuleBase" id="RU000524"/>
    </source>
</evidence>
<evidence type="ECO:0000313" key="5">
    <source>
        <dbReference type="EMBL" id="MEO9246405.1"/>
    </source>
</evidence>
<name>A0ABV0IE28_9MICC</name>
<dbReference type="Pfam" id="PF00436">
    <property type="entry name" value="SSB"/>
    <property type="match status" value="1"/>
</dbReference>
<comment type="caution">
    <text evidence="5">The sequence shown here is derived from an EMBL/GenBank/DDBJ whole genome shotgun (WGS) entry which is preliminary data.</text>
</comment>
<keyword evidence="1 2" id="KW-0238">DNA-binding</keyword>
<comment type="subunit">
    <text evidence="2">Homotetramer.</text>
</comment>
<evidence type="ECO:0000256" key="1">
    <source>
        <dbReference type="ARBA" id="ARBA00023125"/>
    </source>
</evidence>
<dbReference type="HAMAP" id="MF_00984">
    <property type="entry name" value="SSB"/>
    <property type="match status" value="1"/>
</dbReference>
<evidence type="ECO:0000256" key="2">
    <source>
        <dbReference type="HAMAP-Rule" id="MF_00984"/>
    </source>
</evidence>
<dbReference type="SUPFAM" id="SSF50249">
    <property type="entry name" value="Nucleic acid-binding proteins"/>
    <property type="match status" value="1"/>
</dbReference>
<sequence length="187" mass="19898">MSEHITVRGFVATDPTTRTTPSGLAVGNFRLASTDRRFDREQQAWVDGATNWFTVNMFRQLSTNVAASLSKGQPVLVTGRLKVRQWQNEERSGTSVEIEAETIGHDLTLGTAFFNRAVGRTAPAEGTPGGEAVSEEPEGTVDRETGELLGGSGPDAVEGFADAGHHADEGADHGADREEEAETLSAA</sequence>
<dbReference type="PROSITE" id="PS50935">
    <property type="entry name" value="SSB"/>
    <property type="match status" value="1"/>
</dbReference>
<dbReference type="PANTHER" id="PTHR10302">
    <property type="entry name" value="SINGLE-STRANDED DNA-BINDING PROTEIN"/>
    <property type="match status" value="1"/>
</dbReference>
<dbReference type="InterPro" id="IPR011344">
    <property type="entry name" value="ssDNA-bd"/>
</dbReference>
<reference evidence="5 6" key="1">
    <citation type="submission" date="2024-05" db="EMBL/GenBank/DDBJ databases">
        <authorList>
            <person name="Yi C."/>
        </authorList>
    </citation>
    <scope>NUCLEOTIDE SEQUENCE [LARGE SCALE GENOMIC DNA]</scope>
    <source>
        <strain evidence="5 6">XS13</strain>
    </source>
</reference>
<keyword evidence="6" id="KW-1185">Reference proteome</keyword>
<accession>A0ABV0IE28</accession>
<feature type="compositionally biased region" description="Basic and acidic residues" evidence="4">
    <location>
        <begin position="163"/>
        <end position="176"/>
    </location>
</feature>
<dbReference type="CDD" id="cd04496">
    <property type="entry name" value="SSB_OBF"/>
    <property type="match status" value="1"/>
</dbReference>
<proteinExistence type="inferred from homology"/>
<dbReference type="Proteomes" id="UP001484097">
    <property type="component" value="Unassembled WGS sequence"/>
</dbReference>
<gene>
    <name evidence="5" type="primary">ssb</name>
    <name evidence="5" type="ORF">ABDK96_01765</name>
</gene>